<comment type="caution">
    <text evidence="5">The sequence shown here is derived from an EMBL/GenBank/DDBJ whole genome shotgun (WGS) entry which is preliminary data.</text>
</comment>
<dbReference type="PANTHER" id="PTHR10907:SF47">
    <property type="entry name" value="REGUCALCIN"/>
    <property type="match status" value="1"/>
</dbReference>
<dbReference type="SUPFAM" id="SSF63829">
    <property type="entry name" value="Calcium-dependent phosphotriesterase"/>
    <property type="match status" value="1"/>
</dbReference>
<dbReference type="AlphaFoldDB" id="A0A6B0YQ48"/>
<dbReference type="Pfam" id="PF08450">
    <property type="entry name" value="SGL"/>
    <property type="match status" value="1"/>
</dbReference>
<feature type="binding site" evidence="3">
    <location>
        <position position="149"/>
    </location>
    <ligand>
        <name>a divalent metal cation</name>
        <dbReference type="ChEBI" id="CHEBI:60240"/>
    </ligand>
</feature>
<dbReference type="EMBL" id="VXRG01000063">
    <property type="protein sequence ID" value="MXY93214.1"/>
    <property type="molecule type" value="Genomic_DNA"/>
</dbReference>
<keyword evidence="3" id="KW-0862">Zinc</keyword>
<comment type="cofactor">
    <cofactor evidence="3">
        <name>Zn(2+)</name>
        <dbReference type="ChEBI" id="CHEBI:29105"/>
    </cofactor>
    <text evidence="3">Binds 1 divalent metal cation per subunit.</text>
</comment>
<dbReference type="GO" id="GO:0005509">
    <property type="term" value="F:calcium ion binding"/>
    <property type="evidence" value="ECO:0007669"/>
    <property type="project" value="TreeGrafter"/>
</dbReference>
<gene>
    <name evidence="5" type="ORF">F4Y42_07145</name>
</gene>
<dbReference type="Gene3D" id="2.120.10.30">
    <property type="entry name" value="TolB, C-terminal domain"/>
    <property type="match status" value="1"/>
</dbReference>
<feature type="binding site" evidence="3">
    <location>
        <position position="103"/>
    </location>
    <ligand>
        <name>substrate</name>
    </ligand>
</feature>
<evidence type="ECO:0000313" key="5">
    <source>
        <dbReference type="EMBL" id="MXY93214.1"/>
    </source>
</evidence>
<accession>A0A6B0YQ48</accession>
<feature type="binding site" evidence="3">
    <location>
        <position position="19"/>
    </location>
    <ligand>
        <name>a divalent metal cation</name>
        <dbReference type="ChEBI" id="CHEBI:60240"/>
    </ligand>
</feature>
<feature type="domain" description="SMP-30/Gluconolactonase/LRE-like region" evidence="4">
    <location>
        <begin position="18"/>
        <end position="257"/>
    </location>
</feature>
<keyword evidence="3" id="KW-0479">Metal-binding</keyword>
<feature type="active site" description="Proton donor/acceptor" evidence="2">
    <location>
        <position position="199"/>
    </location>
</feature>
<dbReference type="InterPro" id="IPR013658">
    <property type="entry name" value="SGL"/>
</dbReference>
<protein>
    <submittedName>
        <fullName evidence="5">SMP-30/gluconolactonase/LRE family protein</fullName>
    </submittedName>
</protein>
<dbReference type="GO" id="GO:0019853">
    <property type="term" value="P:L-ascorbic acid biosynthetic process"/>
    <property type="evidence" value="ECO:0007669"/>
    <property type="project" value="TreeGrafter"/>
</dbReference>
<dbReference type="GO" id="GO:0004341">
    <property type="term" value="F:gluconolactonase activity"/>
    <property type="evidence" value="ECO:0007669"/>
    <property type="project" value="TreeGrafter"/>
</dbReference>
<dbReference type="InterPro" id="IPR011042">
    <property type="entry name" value="6-blade_b-propeller_TolB-like"/>
</dbReference>
<dbReference type="InterPro" id="IPR005511">
    <property type="entry name" value="SMP-30"/>
</dbReference>
<reference evidence="5" key="1">
    <citation type="submission" date="2019-09" db="EMBL/GenBank/DDBJ databases">
        <title>Characterisation of the sponge microbiome using genome-centric metagenomics.</title>
        <authorList>
            <person name="Engelberts J.P."/>
            <person name="Robbins S.J."/>
            <person name="De Goeij J.M."/>
            <person name="Aranda M."/>
            <person name="Bell S.C."/>
            <person name="Webster N.S."/>
        </authorList>
    </citation>
    <scope>NUCLEOTIDE SEQUENCE</scope>
    <source>
        <strain evidence="5">SB0664_bin_27</strain>
    </source>
</reference>
<organism evidence="5">
    <name type="scientific">Caldilineaceae bacterium SB0664_bin_27</name>
    <dbReference type="NCBI Taxonomy" id="2605260"/>
    <lineage>
        <taxon>Bacteria</taxon>
        <taxon>Bacillati</taxon>
        <taxon>Chloroflexota</taxon>
        <taxon>Caldilineae</taxon>
        <taxon>Caldilineales</taxon>
        <taxon>Caldilineaceae</taxon>
    </lineage>
</organism>
<proteinExistence type="inferred from homology"/>
<name>A0A6B0YQ48_9CHLR</name>
<evidence type="ECO:0000256" key="2">
    <source>
        <dbReference type="PIRSR" id="PIRSR605511-1"/>
    </source>
</evidence>
<feature type="binding site" evidence="3">
    <location>
        <position position="199"/>
    </location>
    <ligand>
        <name>a divalent metal cation</name>
        <dbReference type="ChEBI" id="CHEBI:60240"/>
    </ligand>
</feature>
<feature type="binding site" evidence="3">
    <location>
        <position position="105"/>
    </location>
    <ligand>
        <name>substrate</name>
    </ligand>
</feature>
<dbReference type="PANTHER" id="PTHR10907">
    <property type="entry name" value="REGUCALCIN"/>
    <property type="match status" value="1"/>
</dbReference>
<evidence type="ECO:0000259" key="4">
    <source>
        <dbReference type="Pfam" id="PF08450"/>
    </source>
</evidence>
<evidence type="ECO:0000256" key="1">
    <source>
        <dbReference type="ARBA" id="ARBA00008853"/>
    </source>
</evidence>
<comment type="similarity">
    <text evidence="1">Belongs to the SMP-30/CGR1 family.</text>
</comment>
<dbReference type="PRINTS" id="PR01790">
    <property type="entry name" value="SMP30FAMILY"/>
</dbReference>
<sequence length="291" mass="32024">MENFMIIEPIADYACETGEGPLWHPDEGRLYWVDIPPGKLYRYDPVTGAHGLVLDAGEAIGGFTIQEDGALLLFMARGRIALWREGQPLQDLIDEIPAEREGRFNDVIADPAGRVFCGTMPRSGSNGVLYRMETDGTLTIVIDDAGTSNGMGFTQDLKTFYHTNTRRGITRYDYDIDTGQITNPEFAVREGASSNGRPDGMTVDAANCFWSARWDGHALVHHMPNGREIQRLNFPVPKVSSATFGGHDYTDLYVTTAGGNIKETDGPEAGTLYRVRLGVMGKPPFRSNISV</sequence>
<evidence type="ECO:0000256" key="3">
    <source>
        <dbReference type="PIRSR" id="PIRSR605511-2"/>
    </source>
</evidence>